<dbReference type="GO" id="GO:0004888">
    <property type="term" value="F:transmembrane signaling receptor activity"/>
    <property type="evidence" value="ECO:0007669"/>
    <property type="project" value="InterPro"/>
</dbReference>
<dbReference type="CDD" id="cd06225">
    <property type="entry name" value="HAMP"/>
    <property type="match status" value="1"/>
</dbReference>
<keyword evidence="4" id="KW-0145">Chemotaxis</keyword>
<keyword evidence="3" id="KW-0488">Methylation</keyword>
<organism evidence="16 17">
    <name type="scientific">Cupriavidus yeoncheonensis</name>
    <dbReference type="NCBI Taxonomy" id="1462994"/>
    <lineage>
        <taxon>Bacteria</taxon>
        <taxon>Pseudomonadati</taxon>
        <taxon>Pseudomonadota</taxon>
        <taxon>Betaproteobacteria</taxon>
        <taxon>Burkholderiales</taxon>
        <taxon>Burkholderiaceae</taxon>
        <taxon>Cupriavidus</taxon>
    </lineage>
</organism>
<feature type="compositionally biased region" description="Low complexity" evidence="12">
    <location>
        <begin position="551"/>
        <end position="562"/>
    </location>
</feature>
<evidence type="ECO:0000259" key="14">
    <source>
        <dbReference type="PROSITE" id="PS50111"/>
    </source>
</evidence>
<dbReference type="Pfam" id="PF02203">
    <property type="entry name" value="TarH"/>
    <property type="match status" value="1"/>
</dbReference>
<feature type="domain" description="Methyl-accepting transducer" evidence="14">
    <location>
        <begin position="269"/>
        <end position="498"/>
    </location>
</feature>
<dbReference type="Pfam" id="PF00015">
    <property type="entry name" value="MCPsignal"/>
    <property type="match status" value="1"/>
</dbReference>
<comment type="similarity">
    <text evidence="10">Belongs to the methyl-accepting chemotaxis (MCP) protein family.</text>
</comment>
<dbReference type="GO" id="GO:0007165">
    <property type="term" value="P:signal transduction"/>
    <property type="evidence" value="ECO:0007669"/>
    <property type="project" value="UniProtKB-KW"/>
</dbReference>
<keyword evidence="2" id="KW-1003">Cell membrane</keyword>
<dbReference type="InterPro" id="IPR003660">
    <property type="entry name" value="HAMP_dom"/>
</dbReference>
<keyword evidence="7 13" id="KW-1133">Transmembrane helix</keyword>
<keyword evidence="5" id="KW-0997">Cell inner membrane</keyword>
<evidence type="ECO:0000259" key="15">
    <source>
        <dbReference type="PROSITE" id="PS50885"/>
    </source>
</evidence>
<feature type="domain" description="HAMP" evidence="15">
    <location>
        <begin position="212"/>
        <end position="264"/>
    </location>
</feature>
<keyword evidence="6 13" id="KW-0812">Transmembrane</keyword>
<proteinExistence type="inferred from homology"/>
<dbReference type="Proteomes" id="UP000672934">
    <property type="component" value="Unassembled WGS sequence"/>
</dbReference>
<feature type="compositionally biased region" description="Basic and acidic residues" evidence="12">
    <location>
        <begin position="563"/>
        <end position="583"/>
    </location>
</feature>
<dbReference type="PANTHER" id="PTHR43531">
    <property type="entry name" value="PROTEIN ICFG"/>
    <property type="match status" value="1"/>
</dbReference>
<keyword evidence="17" id="KW-1185">Reference proteome</keyword>
<evidence type="ECO:0000256" key="5">
    <source>
        <dbReference type="ARBA" id="ARBA00022519"/>
    </source>
</evidence>
<protein>
    <recommendedName>
        <fullName evidence="18">HAMP domain-containing protein</fullName>
    </recommendedName>
</protein>
<evidence type="ECO:0000256" key="2">
    <source>
        <dbReference type="ARBA" id="ARBA00022475"/>
    </source>
</evidence>
<reference evidence="16" key="1">
    <citation type="submission" date="2021-03" db="EMBL/GenBank/DDBJ databases">
        <authorList>
            <person name="Peeters C."/>
        </authorList>
    </citation>
    <scope>NUCLEOTIDE SEQUENCE</scope>
    <source>
        <strain evidence="16">LMG 31506</strain>
    </source>
</reference>
<dbReference type="PROSITE" id="PS50885">
    <property type="entry name" value="HAMP"/>
    <property type="match status" value="1"/>
</dbReference>
<dbReference type="InterPro" id="IPR051310">
    <property type="entry name" value="MCP_chemotaxis"/>
</dbReference>
<keyword evidence="9 11" id="KW-0807">Transducer</keyword>
<dbReference type="InterPro" id="IPR003122">
    <property type="entry name" value="Tar_rcpt_lig-bd"/>
</dbReference>
<sequence length="583" mass="61340">MSQFIHTIRFRILLVFAVCIALMLGIGLFALQTIASLNQNMHNAYEQNTVAIGQLAEVRVAQLHIRRLLWKIRATSEGATSADMALVQEHRAKMQKGWRDYYPARVTSGDERRVADALDAALGRFADLVAQEIRLLDAGDHAAAARLQENELVAAGDKVGELITRSVEVNLDQAADYNRSSLAQSRTALWTTGVLIALGLLVSVAASYHLQRTIMGQLRRSVAIADEIAAGHLDQQIESHSRDEFGLLLDAMARMSRQLAQTVRGIQVSSEAVRVASREIASGNMNLSARTEQQAASLQETAASLAEISQTVRMNADNAAQANTLAGNARDLAHAGNTAVQAMVQTMARISGSSDRISDITTLIEGIAFQTNILALNAAVEAARAGEQGRGFAVVAGEVRALAQRSSAAAKEIKELIESSAGMVRDGSTQAGEVGQTVGQVIRAIQQVSDIMGEISVASGEQSQGVEQVHVAISQIDSGTQQNAALVEQSAAAAQSLEEQANAMADAVSVFRLAGAGGAGAGHGPRGAQVSRASGAAARPTEAASRGKVQAGARPAAAAPRPTRAEDAGRDAGNDAGHDWQTF</sequence>
<dbReference type="CDD" id="cd11386">
    <property type="entry name" value="MCP_signal"/>
    <property type="match status" value="1"/>
</dbReference>
<dbReference type="InterPro" id="IPR004090">
    <property type="entry name" value="Chemotax_Me-accpt_rcpt"/>
</dbReference>
<dbReference type="SUPFAM" id="SSF58104">
    <property type="entry name" value="Methyl-accepting chemotaxis protein (MCP) signaling domain"/>
    <property type="match status" value="1"/>
</dbReference>
<comment type="caution">
    <text evidence="16">The sequence shown here is derived from an EMBL/GenBank/DDBJ whole genome shotgun (WGS) entry which is preliminary data.</text>
</comment>
<evidence type="ECO:0000256" key="11">
    <source>
        <dbReference type="PROSITE-ProRule" id="PRU00284"/>
    </source>
</evidence>
<dbReference type="InterPro" id="IPR004089">
    <property type="entry name" value="MCPsignal_dom"/>
</dbReference>
<dbReference type="FunFam" id="1.10.287.950:FF:000001">
    <property type="entry name" value="Methyl-accepting chemotaxis sensory transducer"/>
    <property type="match status" value="1"/>
</dbReference>
<dbReference type="AlphaFoldDB" id="A0A916N6V1"/>
<evidence type="ECO:0000256" key="8">
    <source>
        <dbReference type="ARBA" id="ARBA00023136"/>
    </source>
</evidence>
<dbReference type="RefSeq" id="WP_211950041.1">
    <property type="nucleotide sequence ID" value="NZ_CAJPUY010000023.1"/>
</dbReference>
<evidence type="ECO:0000256" key="10">
    <source>
        <dbReference type="ARBA" id="ARBA00029447"/>
    </source>
</evidence>
<dbReference type="PRINTS" id="PR00260">
    <property type="entry name" value="CHEMTRNSDUCR"/>
</dbReference>
<dbReference type="GO" id="GO:0006935">
    <property type="term" value="P:chemotaxis"/>
    <property type="evidence" value="ECO:0007669"/>
    <property type="project" value="UniProtKB-KW"/>
</dbReference>
<keyword evidence="8 13" id="KW-0472">Membrane</keyword>
<evidence type="ECO:0000313" key="17">
    <source>
        <dbReference type="Proteomes" id="UP000672934"/>
    </source>
</evidence>
<dbReference type="Pfam" id="PF00672">
    <property type="entry name" value="HAMP"/>
    <property type="match status" value="1"/>
</dbReference>
<evidence type="ECO:0000256" key="13">
    <source>
        <dbReference type="SAM" id="Phobius"/>
    </source>
</evidence>
<dbReference type="SMART" id="SM00283">
    <property type="entry name" value="MA"/>
    <property type="match status" value="1"/>
</dbReference>
<evidence type="ECO:0000256" key="1">
    <source>
        <dbReference type="ARBA" id="ARBA00004429"/>
    </source>
</evidence>
<name>A0A916N6V1_9BURK</name>
<accession>A0A916N6V1</accession>
<evidence type="ECO:0000256" key="4">
    <source>
        <dbReference type="ARBA" id="ARBA00022500"/>
    </source>
</evidence>
<evidence type="ECO:0000256" key="7">
    <source>
        <dbReference type="ARBA" id="ARBA00022989"/>
    </source>
</evidence>
<dbReference type="PROSITE" id="PS50111">
    <property type="entry name" value="CHEMOTAXIS_TRANSDUC_2"/>
    <property type="match status" value="1"/>
</dbReference>
<dbReference type="GO" id="GO:0005886">
    <property type="term" value="C:plasma membrane"/>
    <property type="evidence" value="ECO:0007669"/>
    <property type="project" value="UniProtKB-SubCell"/>
</dbReference>
<dbReference type="SMART" id="SM00304">
    <property type="entry name" value="HAMP"/>
    <property type="match status" value="1"/>
</dbReference>
<evidence type="ECO:0000256" key="9">
    <source>
        <dbReference type="ARBA" id="ARBA00023224"/>
    </source>
</evidence>
<dbReference type="Gene3D" id="1.10.287.950">
    <property type="entry name" value="Methyl-accepting chemotaxis protein"/>
    <property type="match status" value="1"/>
</dbReference>
<comment type="subcellular location">
    <subcellularLocation>
        <location evidence="1">Cell inner membrane</location>
        <topology evidence="1">Multi-pass membrane protein</topology>
    </subcellularLocation>
</comment>
<evidence type="ECO:0000256" key="12">
    <source>
        <dbReference type="SAM" id="MobiDB-lite"/>
    </source>
</evidence>
<evidence type="ECO:0000256" key="6">
    <source>
        <dbReference type="ARBA" id="ARBA00022692"/>
    </source>
</evidence>
<dbReference type="PANTHER" id="PTHR43531:SF14">
    <property type="entry name" value="METHYL-ACCEPTING CHEMOTAXIS PROTEIN I-RELATED"/>
    <property type="match status" value="1"/>
</dbReference>
<evidence type="ECO:0008006" key="18">
    <source>
        <dbReference type="Google" id="ProtNLM"/>
    </source>
</evidence>
<feature type="region of interest" description="Disordered" evidence="12">
    <location>
        <begin position="518"/>
        <end position="583"/>
    </location>
</feature>
<dbReference type="EMBL" id="CAJPUY010000023">
    <property type="protein sequence ID" value="CAG2154812.1"/>
    <property type="molecule type" value="Genomic_DNA"/>
</dbReference>
<gene>
    <name evidence="16" type="ORF">LMG31506_05187</name>
</gene>
<feature type="transmembrane region" description="Helical" evidence="13">
    <location>
        <begin position="188"/>
        <end position="210"/>
    </location>
</feature>
<feature type="transmembrane region" description="Helical" evidence="13">
    <location>
        <begin position="12"/>
        <end position="31"/>
    </location>
</feature>
<evidence type="ECO:0000256" key="3">
    <source>
        <dbReference type="ARBA" id="ARBA00022481"/>
    </source>
</evidence>
<evidence type="ECO:0000313" key="16">
    <source>
        <dbReference type="EMBL" id="CAG2154812.1"/>
    </source>
</evidence>